<dbReference type="OrthoDB" id="310654at2759"/>
<dbReference type="SUPFAM" id="SSF55035">
    <property type="entry name" value="NAD-binding domain of HMG-CoA reductase"/>
    <property type="match status" value="1"/>
</dbReference>
<dbReference type="Gene3D" id="3.30.70.420">
    <property type="entry name" value="Hydroxymethylglutaryl-CoA reductase, class I/II, NAD/NADP-binding domain"/>
    <property type="match status" value="1"/>
</dbReference>
<keyword evidence="6" id="KW-1185">Reference proteome</keyword>
<comment type="caution">
    <text evidence="5">The sequence shown here is derived from an EMBL/GenBank/DDBJ whole genome shotgun (WGS) entry which is preliminary data.</text>
</comment>
<dbReference type="Pfam" id="PF00368">
    <property type="entry name" value="HMG-CoA_red"/>
    <property type="match status" value="1"/>
</dbReference>
<dbReference type="InterPro" id="IPR023074">
    <property type="entry name" value="HMG_CoA_Rdtase_cat_sf"/>
</dbReference>
<dbReference type="STRING" id="50429.A0A2B4S1D8"/>
<evidence type="ECO:0000256" key="3">
    <source>
        <dbReference type="ARBA" id="ARBA00012999"/>
    </source>
</evidence>
<dbReference type="EMBL" id="LSMT01000242">
    <property type="protein sequence ID" value="PFX22377.1"/>
    <property type="molecule type" value="Genomic_DNA"/>
</dbReference>
<dbReference type="InterPro" id="IPR009023">
    <property type="entry name" value="HMG_CoA_Rdtase_NAD(P)-bd_sf"/>
</dbReference>
<evidence type="ECO:0000256" key="1">
    <source>
        <dbReference type="ARBA" id="ARBA00005084"/>
    </source>
</evidence>
<dbReference type="Proteomes" id="UP000225706">
    <property type="component" value="Unassembled WGS sequence"/>
</dbReference>
<dbReference type="PANTHER" id="PTHR10572:SF24">
    <property type="entry name" value="3-HYDROXY-3-METHYLGLUTARYL-COENZYME A REDUCTASE"/>
    <property type="match status" value="1"/>
</dbReference>
<dbReference type="EC" id="1.1.1.34" evidence="3"/>
<protein>
    <recommendedName>
        <fullName evidence="3">hydroxymethylglutaryl-CoA reductase (NADPH)</fullName>
        <ecNumber evidence="3">1.1.1.34</ecNumber>
    </recommendedName>
</protein>
<dbReference type="PANTHER" id="PTHR10572">
    <property type="entry name" value="3-HYDROXY-3-METHYLGLUTARYL-COENZYME A REDUCTASE"/>
    <property type="match status" value="1"/>
</dbReference>
<accession>A0A2B4S1D8</accession>
<dbReference type="InterPro" id="IPR009029">
    <property type="entry name" value="HMG_CoA_Rdtase_sub-bd_dom_sf"/>
</dbReference>
<dbReference type="GO" id="GO:0004420">
    <property type="term" value="F:hydroxymethylglutaryl-CoA reductase (NADPH) activity"/>
    <property type="evidence" value="ECO:0007669"/>
    <property type="project" value="UniProtKB-EC"/>
</dbReference>
<evidence type="ECO:0000256" key="4">
    <source>
        <dbReference type="ARBA" id="ARBA00023002"/>
    </source>
</evidence>
<dbReference type="InterPro" id="IPR002202">
    <property type="entry name" value="HMG_CoA_Rdtase"/>
</dbReference>
<comment type="pathway">
    <text evidence="1">Metabolic intermediate biosynthesis; (R)-mevalonate biosynthesis; (R)-mevalonate from acetyl-CoA: step 3/3.</text>
</comment>
<proteinExistence type="inferred from homology"/>
<sequence length="457" mass="50369">MLRDWFRRIKLSHGGFPVQKQFSLTKQCFSDRVSGKDSGQEIQVPHKGSYRLKDCDNRRKWAEQVTSVSLANVGQWWDPKLSQGYTTENLKGNIENPIGLAKIPQGIAGPLLIKGDHVHNEKILCPIATTEGAIVASTSRGAKAITRCGGVTTRVIKRRIQRVPYFGTDCMHQAHKLSHWLMSHFDELKAKAGEVSQHCKLQSLQPWFVGRNLLMEFVYDSADAAGQNAVTVTTWHACNWAKERIAQECPDINIREYYIDTKFSGDKNNIPKNYITGRGIEVQAEAYITESTLKSVFKIDSKKLVKAFNALALSGQRSGSYGINQVVSNTLAAIFTATGQDIACVHESSWSVFEISPEEEIQLTTTGQGYAGMKSEPGIYACLVLPTLLIGTVGGGTYTPTAKESLSMLGCLGKGRIYRFAEIIASFALAMEISALSAIASDQFASAHDRLGRKRPE</sequence>
<evidence type="ECO:0000313" key="5">
    <source>
        <dbReference type="EMBL" id="PFX22377.1"/>
    </source>
</evidence>
<dbReference type="PROSITE" id="PS50065">
    <property type="entry name" value="HMG_COA_REDUCTASE_4"/>
    <property type="match status" value="1"/>
</dbReference>
<comment type="similarity">
    <text evidence="2">Belongs to the HMG-CoA reductase family.</text>
</comment>
<dbReference type="Gene3D" id="3.90.770.10">
    <property type="entry name" value="3-hydroxy-3-methylglutaryl-coenzyme A Reductase, Chain A, domain 2"/>
    <property type="match status" value="1"/>
</dbReference>
<gene>
    <name evidence="5" type="primary">hmgA</name>
    <name evidence="5" type="ORF">AWC38_SpisGene13108</name>
</gene>
<evidence type="ECO:0000256" key="2">
    <source>
        <dbReference type="ARBA" id="ARBA00007661"/>
    </source>
</evidence>
<reference evidence="6" key="1">
    <citation type="journal article" date="2017" name="bioRxiv">
        <title>Comparative analysis of the genomes of Stylophora pistillata and Acropora digitifera provides evidence for extensive differences between species of corals.</title>
        <authorList>
            <person name="Voolstra C.R."/>
            <person name="Li Y."/>
            <person name="Liew Y.J."/>
            <person name="Baumgarten S."/>
            <person name="Zoccola D."/>
            <person name="Flot J.-F."/>
            <person name="Tambutte S."/>
            <person name="Allemand D."/>
            <person name="Aranda M."/>
        </authorList>
    </citation>
    <scope>NUCLEOTIDE SEQUENCE [LARGE SCALE GENOMIC DNA]</scope>
</reference>
<keyword evidence="4" id="KW-0560">Oxidoreductase</keyword>
<evidence type="ECO:0000313" key="6">
    <source>
        <dbReference type="Proteomes" id="UP000225706"/>
    </source>
</evidence>
<dbReference type="SUPFAM" id="SSF56542">
    <property type="entry name" value="Substrate-binding domain of HMG-CoA reductase"/>
    <property type="match status" value="1"/>
</dbReference>
<organism evidence="5 6">
    <name type="scientific">Stylophora pistillata</name>
    <name type="common">Smooth cauliflower coral</name>
    <dbReference type="NCBI Taxonomy" id="50429"/>
    <lineage>
        <taxon>Eukaryota</taxon>
        <taxon>Metazoa</taxon>
        <taxon>Cnidaria</taxon>
        <taxon>Anthozoa</taxon>
        <taxon>Hexacorallia</taxon>
        <taxon>Scleractinia</taxon>
        <taxon>Astrocoeniina</taxon>
        <taxon>Pocilloporidae</taxon>
        <taxon>Stylophora</taxon>
    </lineage>
</organism>
<name>A0A2B4S1D8_STYPI</name>
<dbReference type="AlphaFoldDB" id="A0A2B4S1D8"/>
<dbReference type="InterPro" id="IPR023076">
    <property type="entry name" value="HMG_CoA_Rdtase_CS"/>
</dbReference>
<dbReference type="PRINTS" id="PR00071">
    <property type="entry name" value="HMGCOARDTASE"/>
</dbReference>
<dbReference type="PROSITE" id="PS00318">
    <property type="entry name" value="HMG_COA_REDUCTASE_2"/>
    <property type="match status" value="1"/>
</dbReference>
<dbReference type="GO" id="GO:0015936">
    <property type="term" value="P:coenzyme A metabolic process"/>
    <property type="evidence" value="ECO:0007669"/>
    <property type="project" value="InterPro"/>
</dbReference>